<protein>
    <submittedName>
        <fullName evidence="1">Uncharacterized protein</fullName>
    </submittedName>
</protein>
<reference evidence="1 2" key="1">
    <citation type="submission" date="2015-02" db="EMBL/GenBank/DDBJ databases">
        <title>Nostoc linckia genome annotation.</title>
        <authorList>
            <person name="Zhou Z."/>
        </authorList>
    </citation>
    <scope>NUCLEOTIDE SEQUENCE [LARGE SCALE GENOMIC DNA]</scope>
    <source>
        <strain evidence="2">z8</strain>
    </source>
</reference>
<comment type="caution">
    <text evidence="1">The sequence shown here is derived from an EMBL/GenBank/DDBJ whole genome shotgun (WGS) entry which is preliminary data.</text>
</comment>
<proteinExistence type="predicted"/>
<accession>A0A9Q5ZGA0</accession>
<evidence type="ECO:0000313" key="2">
    <source>
        <dbReference type="Proteomes" id="UP000222310"/>
    </source>
</evidence>
<dbReference type="Proteomes" id="UP000222310">
    <property type="component" value="Unassembled WGS sequence"/>
</dbReference>
<dbReference type="GeneID" id="57094386"/>
<organism evidence="1 2">
    <name type="scientific">Nostoc linckia z8</name>
    <dbReference type="NCBI Taxonomy" id="1628746"/>
    <lineage>
        <taxon>Bacteria</taxon>
        <taxon>Bacillati</taxon>
        <taxon>Cyanobacteriota</taxon>
        <taxon>Cyanophyceae</taxon>
        <taxon>Nostocales</taxon>
        <taxon>Nostocaceae</taxon>
        <taxon>Nostoc</taxon>
    </lineage>
</organism>
<gene>
    <name evidence="1" type="ORF">VF08_02820</name>
</gene>
<dbReference type="EMBL" id="LAHD01000005">
    <property type="protein sequence ID" value="PHK06688.1"/>
    <property type="molecule type" value="Genomic_DNA"/>
</dbReference>
<sequence>MQLLQINTLRKPKYQVSINKIVIKGDWEIQIDYELPSQDTERKNVKLFCKERPTKQFIEAFEKLKPNLYTICGLDRKIWEPGRITSIRFKEQEQGTMLSITLRVVSEEAIAIAGTEELYPKGEFLDKVNNLIAELEDYINGVREAQQMTIDGYLEGQKDNG</sequence>
<dbReference type="AlphaFoldDB" id="A0A9Q5ZGA0"/>
<dbReference type="RefSeq" id="WP_099066612.1">
    <property type="nucleotide sequence ID" value="NZ_LAHD01000005.1"/>
</dbReference>
<evidence type="ECO:0000313" key="1">
    <source>
        <dbReference type="EMBL" id="PHK06688.1"/>
    </source>
</evidence>
<name>A0A9Q5ZGA0_NOSLI</name>